<dbReference type="OrthoDB" id="7828645at2"/>
<keyword evidence="2 5" id="KW-0812">Transmembrane</keyword>
<dbReference type="GO" id="GO:0016020">
    <property type="term" value="C:membrane"/>
    <property type="evidence" value="ECO:0007669"/>
    <property type="project" value="UniProtKB-SubCell"/>
</dbReference>
<evidence type="ECO:0000313" key="8">
    <source>
        <dbReference type="Proteomes" id="UP000298631"/>
    </source>
</evidence>
<keyword evidence="8" id="KW-1185">Reference proteome</keyword>
<keyword evidence="7" id="KW-0614">Plasmid</keyword>
<feature type="transmembrane region" description="Helical" evidence="5">
    <location>
        <begin position="202"/>
        <end position="223"/>
    </location>
</feature>
<feature type="domain" description="NnrU" evidence="6">
    <location>
        <begin position="8"/>
        <end position="227"/>
    </location>
</feature>
<gene>
    <name evidence="7" type="ORF">EOK75_18400</name>
</gene>
<evidence type="ECO:0000256" key="2">
    <source>
        <dbReference type="ARBA" id="ARBA00022692"/>
    </source>
</evidence>
<feature type="transmembrane region" description="Helical" evidence="5">
    <location>
        <begin position="76"/>
        <end position="95"/>
    </location>
</feature>
<proteinExistence type="predicted"/>
<reference evidence="7 8" key="1">
    <citation type="submission" date="2019-05" db="EMBL/GenBank/DDBJ databases">
        <title>Pseudorhodobacter turbinis sp. nov., isolated from the gut of the Korean turban shell.</title>
        <authorList>
            <person name="Jeong Y.-S."/>
            <person name="Kang W.-R."/>
            <person name="Bae J.-W."/>
        </authorList>
    </citation>
    <scope>NUCLEOTIDE SEQUENCE [LARGE SCALE GENOMIC DNA]</scope>
    <source>
        <strain evidence="7 8">S12M18</strain>
        <plasmid evidence="7 8">unnamed1</plasmid>
    </source>
</reference>
<protein>
    <submittedName>
        <fullName evidence="7">NnrU family protein</fullName>
    </submittedName>
</protein>
<comment type="subcellular location">
    <subcellularLocation>
        <location evidence="1">Membrane</location>
        <topology evidence="1">Multi-pass membrane protein</topology>
    </subcellularLocation>
</comment>
<sequence length="229" mass="24989">MAGAWVEFFVAFAVFMAAHRIPTAPQTKVLLQARLGARGFTIAYSLLSTVLLAWLIVAAGRAPVVVLWDQAVWHRWLVNLVMPVALGLAVFGISAPNPLSFGGKKTGFDPDRPGIAGVLRHPLLWALALWSTAHLLANGTLAHVILFGSFAGFSVFGMIAIDRRNQRVMGAQRWAAWAQNTSRWPCEALLRGRWHPQSGPSLWRLGLAVVVWAAVFHLHAPIIGVMPNP</sequence>
<dbReference type="EMBL" id="CP039965">
    <property type="protein sequence ID" value="QCO57665.1"/>
    <property type="molecule type" value="Genomic_DNA"/>
</dbReference>
<evidence type="ECO:0000256" key="5">
    <source>
        <dbReference type="SAM" id="Phobius"/>
    </source>
</evidence>
<keyword evidence="3 5" id="KW-1133">Transmembrane helix</keyword>
<accession>A0A4P8ELH8</accession>
<feature type="transmembrane region" description="Helical" evidence="5">
    <location>
        <begin position="140"/>
        <end position="161"/>
    </location>
</feature>
<feature type="transmembrane region" description="Helical" evidence="5">
    <location>
        <begin position="44"/>
        <end position="64"/>
    </location>
</feature>
<dbReference type="Pfam" id="PF07298">
    <property type="entry name" value="NnrU"/>
    <property type="match status" value="1"/>
</dbReference>
<geneLocation type="plasmid" evidence="7 8">
    <name>unnamed1</name>
</geneLocation>
<evidence type="ECO:0000256" key="3">
    <source>
        <dbReference type="ARBA" id="ARBA00022989"/>
    </source>
</evidence>
<evidence type="ECO:0000256" key="1">
    <source>
        <dbReference type="ARBA" id="ARBA00004141"/>
    </source>
</evidence>
<dbReference type="KEGG" id="pseb:EOK75_18400"/>
<evidence type="ECO:0000313" key="7">
    <source>
        <dbReference type="EMBL" id="QCO57665.1"/>
    </source>
</evidence>
<dbReference type="AlphaFoldDB" id="A0A4P8ELH8"/>
<dbReference type="InterPro" id="IPR009915">
    <property type="entry name" value="NnrU_dom"/>
</dbReference>
<evidence type="ECO:0000259" key="6">
    <source>
        <dbReference type="Pfam" id="PF07298"/>
    </source>
</evidence>
<name>A0A4P8ELH8_9RHOB</name>
<organism evidence="7 8">
    <name type="scientific">Pseudorhodobacter turbinis</name>
    <dbReference type="NCBI Taxonomy" id="2500533"/>
    <lineage>
        <taxon>Bacteria</taxon>
        <taxon>Pseudomonadati</taxon>
        <taxon>Pseudomonadota</taxon>
        <taxon>Alphaproteobacteria</taxon>
        <taxon>Rhodobacterales</taxon>
        <taxon>Paracoccaceae</taxon>
        <taxon>Pseudorhodobacter</taxon>
    </lineage>
</organism>
<dbReference type="Proteomes" id="UP000298631">
    <property type="component" value="Plasmid unnamed1"/>
</dbReference>
<evidence type="ECO:0000256" key="4">
    <source>
        <dbReference type="ARBA" id="ARBA00023136"/>
    </source>
</evidence>
<dbReference type="RefSeq" id="WP_137195469.1">
    <property type="nucleotide sequence ID" value="NZ_CP039965.1"/>
</dbReference>
<keyword evidence="4 5" id="KW-0472">Membrane</keyword>